<dbReference type="InterPro" id="IPR001452">
    <property type="entry name" value="SH3_domain"/>
</dbReference>
<evidence type="ECO:0000313" key="7">
    <source>
        <dbReference type="Proteomes" id="UP001151582"/>
    </source>
</evidence>
<organism evidence="6 7">
    <name type="scientific">Dimargaris verticillata</name>
    <dbReference type="NCBI Taxonomy" id="2761393"/>
    <lineage>
        <taxon>Eukaryota</taxon>
        <taxon>Fungi</taxon>
        <taxon>Fungi incertae sedis</taxon>
        <taxon>Zoopagomycota</taxon>
        <taxon>Kickxellomycotina</taxon>
        <taxon>Dimargaritomycetes</taxon>
        <taxon>Dimargaritales</taxon>
        <taxon>Dimargaritaceae</taxon>
        <taxon>Dimargaris</taxon>
    </lineage>
</organism>
<feature type="region of interest" description="Disordered" evidence="3">
    <location>
        <begin position="699"/>
        <end position="734"/>
    </location>
</feature>
<evidence type="ECO:0000259" key="5">
    <source>
        <dbReference type="PROSITE" id="PS50002"/>
    </source>
</evidence>
<keyword evidence="4" id="KW-0812">Transmembrane</keyword>
<dbReference type="EMBL" id="JANBQB010000025">
    <property type="protein sequence ID" value="KAJ1984255.1"/>
    <property type="molecule type" value="Genomic_DNA"/>
</dbReference>
<feature type="compositionally biased region" description="Polar residues" evidence="3">
    <location>
        <begin position="524"/>
        <end position="535"/>
    </location>
</feature>
<dbReference type="Proteomes" id="UP001151582">
    <property type="component" value="Unassembled WGS sequence"/>
</dbReference>
<keyword evidence="4" id="KW-0472">Membrane</keyword>
<dbReference type="CDD" id="cd12087">
    <property type="entry name" value="TM_EGFR-like"/>
    <property type="match status" value="1"/>
</dbReference>
<feature type="compositionally biased region" description="Low complexity" evidence="3">
    <location>
        <begin position="631"/>
        <end position="640"/>
    </location>
</feature>
<gene>
    <name evidence="6" type="ORF">H4R34_000767</name>
</gene>
<dbReference type="Pfam" id="PF00018">
    <property type="entry name" value="SH3_1"/>
    <property type="match status" value="1"/>
</dbReference>
<protein>
    <recommendedName>
        <fullName evidence="5">SH3 domain-containing protein</fullName>
    </recommendedName>
</protein>
<feature type="compositionally biased region" description="Polar residues" evidence="3">
    <location>
        <begin position="97"/>
        <end position="119"/>
    </location>
</feature>
<dbReference type="SMART" id="SM00326">
    <property type="entry name" value="SH3"/>
    <property type="match status" value="1"/>
</dbReference>
<dbReference type="AlphaFoldDB" id="A0A9W8B7G4"/>
<name>A0A9W8B7G4_9FUNG</name>
<sequence>MLTLFPGRPDTRACPEWRNHRLAPVISPLFNFTDVESFDSQVQSYIGSSQDQADLNHTFQCSNATYTGQGRRYFRSMLCSTLIASTQNVFNCYRSSSPPRTVTIPNTNTPTAQSESPADSNKKNVKRGPGPQSHRRGLEPVPSPPTPVDPGYQLNRTDLPPPLCQQSCMDYVHSLVAVVNSPEYCADSSTFPRLVIMQQQANRCREYPFNGTEANCVRGYRNEHTTCGYESLADQCAHCAAVRASGQCPSVTASDDWLLPTGIADLESFDRSPRALEAKAWAFRTAAIVLGVILGVTLLLLGIIYFMRRRRHRTTPSMDFLSSKPSFLGPPGSLDPNMTHDTNKALHSPANQAGNPGSGSRRSLPLGTLSRLMQLREIFSRRVDSESLDSSAALRGQERQQLFNVDNFIRSVGRNHVAVFAFFARQDDELTIHSGDEIEIQMAYSDGWAVGYNQRTSECGMFPLTCLFHELPSCIPAPWTFLSQRHSLQPPGTPMSAPSQPATPGTEPAPTATPLTIPTPAMPSASQTAPLISSRSQRRPGPQDYQPIRKTTYPKVPYQYAETPMPTEAVALPHHPLQASKVTAAVAAATALTPKSPLSPRPPLLNSIRQHDQATTAAQVPPALSQGTRRSPSALSPESSISQLMSFHSVITDATAPTSADTLSSSNGSTISSTSSTGLHSNPIKRARLLCSVEPPRVHTVKRHTRCQSMVRPVKQPTTATEEPDTRPPTARSE</sequence>
<dbReference type="OrthoDB" id="5340910at2759"/>
<feature type="region of interest" description="Disordered" evidence="3">
    <location>
        <begin position="658"/>
        <end position="681"/>
    </location>
</feature>
<dbReference type="SUPFAM" id="SSF50044">
    <property type="entry name" value="SH3-domain"/>
    <property type="match status" value="1"/>
</dbReference>
<keyword evidence="1 2" id="KW-0728">SH3 domain</keyword>
<feature type="transmembrane region" description="Helical" evidence="4">
    <location>
        <begin position="281"/>
        <end position="307"/>
    </location>
</feature>
<reference evidence="6" key="1">
    <citation type="submission" date="2022-07" db="EMBL/GenBank/DDBJ databases">
        <title>Phylogenomic reconstructions and comparative analyses of Kickxellomycotina fungi.</title>
        <authorList>
            <person name="Reynolds N.K."/>
            <person name="Stajich J.E."/>
            <person name="Barry K."/>
            <person name="Grigoriev I.V."/>
            <person name="Crous P."/>
            <person name="Smith M.E."/>
        </authorList>
    </citation>
    <scope>NUCLEOTIDE SEQUENCE</scope>
    <source>
        <strain evidence="6">RSA 567</strain>
    </source>
</reference>
<feature type="region of interest" description="Disordered" evidence="3">
    <location>
        <begin position="612"/>
        <end position="640"/>
    </location>
</feature>
<evidence type="ECO:0000256" key="2">
    <source>
        <dbReference type="PROSITE-ProRule" id="PRU00192"/>
    </source>
</evidence>
<evidence type="ECO:0000313" key="6">
    <source>
        <dbReference type="EMBL" id="KAJ1984255.1"/>
    </source>
</evidence>
<feature type="region of interest" description="Disordered" evidence="3">
    <location>
        <begin position="485"/>
        <end position="554"/>
    </location>
</feature>
<accession>A0A9W8B7G4</accession>
<feature type="compositionally biased region" description="Low complexity" evidence="3">
    <location>
        <begin position="662"/>
        <end position="681"/>
    </location>
</feature>
<evidence type="ECO:0000256" key="3">
    <source>
        <dbReference type="SAM" id="MobiDB-lite"/>
    </source>
</evidence>
<feature type="domain" description="SH3" evidence="5">
    <location>
        <begin position="411"/>
        <end position="472"/>
    </location>
</feature>
<dbReference type="InterPro" id="IPR036028">
    <property type="entry name" value="SH3-like_dom_sf"/>
</dbReference>
<feature type="region of interest" description="Disordered" evidence="3">
    <location>
        <begin position="97"/>
        <end position="153"/>
    </location>
</feature>
<evidence type="ECO:0000256" key="1">
    <source>
        <dbReference type="ARBA" id="ARBA00022443"/>
    </source>
</evidence>
<proteinExistence type="predicted"/>
<evidence type="ECO:0000256" key="4">
    <source>
        <dbReference type="SAM" id="Phobius"/>
    </source>
</evidence>
<feature type="region of interest" description="Disordered" evidence="3">
    <location>
        <begin position="331"/>
        <end position="363"/>
    </location>
</feature>
<feature type="compositionally biased region" description="Polar residues" evidence="3">
    <location>
        <begin position="349"/>
        <end position="361"/>
    </location>
</feature>
<dbReference type="PROSITE" id="PS50002">
    <property type="entry name" value="SH3"/>
    <property type="match status" value="1"/>
</dbReference>
<keyword evidence="7" id="KW-1185">Reference proteome</keyword>
<feature type="compositionally biased region" description="Low complexity" evidence="3">
    <location>
        <begin position="502"/>
        <end position="523"/>
    </location>
</feature>
<dbReference type="Gene3D" id="2.30.30.40">
    <property type="entry name" value="SH3 Domains"/>
    <property type="match status" value="1"/>
</dbReference>
<keyword evidence="4" id="KW-1133">Transmembrane helix</keyword>
<comment type="caution">
    <text evidence="6">The sequence shown here is derived from an EMBL/GenBank/DDBJ whole genome shotgun (WGS) entry which is preliminary data.</text>
</comment>